<proteinExistence type="predicted"/>
<comment type="subcellular location">
    <subcellularLocation>
        <location evidence="2">Cell membrane</location>
        <topology evidence="2">Multi-pass membrane protein</topology>
    </subcellularLocation>
</comment>
<keyword evidence="8" id="KW-0547">Nucleotide-binding</keyword>
<feature type="domain" description="Response regulatory" evidence="19">
    <location>
        <begin position="838"/>
        <end position="958"/>
    </location>
</feature>
<feature type="domain" description="Histidine kinase" evidence="18">
    <location>
        <begin position="449"/>
        <end position="670"/>
    </location>
</feature>
<dbReference type="Pfam" id="PF07696">
    <property type="entry name" value="7TMR-DISMED2"/>
    <property type="match status" value="1"/>
</dbReference>
<dbReference type="Pfam" id="PF00512">
    <property type="entry name" value="HisKA"/>
    <property type="match status" value="1"/>
</dbReference>
<dbReference type="PANTHER" id="PTHR45339">
    <property type="entry name" value="HYBRID SIGNAL TRANSDUCTION HISTIDINE KINASE J"/>
    <property type="match status" value="1"/>
</dbReference>
<dbReference type="InterPro" id="IPR003594">
    <property type="entry name" value="HATPase_dom"/>
</dbReference>
<dbReference type="GO" id="GO:0000155">
    <property type="term" value="F:phosphorelay sensor kinase activity"/>
    <property type="evidence" value="ECO:0007669"/>
    <property type="project" value="InterPro"/>
</dbReference>
<dbReference type="EC" id="2.7.13.3" evidence="3"/>
<dbReference type="SUPFAM" id="SSF52172">
    <property type="entry name" value="CheY-like"/>
    <property type="match status" value="2"/>
</dbReference>
<dbReference type="Pfam" id="PF07695">
    <property type="entry name" value="7TMR-DISM_7TM"/>
    <property type="match status" value="1"/>
</dbReference>
<evidence type="ECO:0000256" key="12">
    <source>
        <dbReference type="ARBA" id="ARBA00023012"/>
    </source>
</evidence>
<dbReference type="Gene3D" id="3.40.50.2300">
    <property type="match status" value="2"/>
</dbReference>
<evidence type="ECO:0000259" key="19">
    <source>
        <dbReference type="PROSITE" id="PS50110"/>
    </source>
</evidence>
<evidence type="ECO:0000256" key="7">
    <source>
        <dbReference type="ARBA" id="ARBA00022692"/>
    </source>
</evidence>
<dbReference type="AlphaFoldDB" id="A0AAU9DD32"/>
<dbReference type="SUPFAM" id="SSF47384">
    <property type="entry name" value="Homodimeric domain of signal transducing histidine kinase"/>
    <property type="match status" value="1"/>
</dbReference>
<evidence type="ECO:0000256" key="10">
    <source>
        <dbReference type="ARBA" id="ARBA00022840"/>
    </source>
</evidence>
<keyword evidence="5 14" id="KW-0597">Phosphoprotein</keyword>
<feature type="transmembrane region" description="Helical" evidence="16">
    <location>
        <begin position="365"/>
        <end position="386"/>
    </location>
</feature>
<feature type="transmembrane region" description="Helical" evidence="16">
    <location>
        <begin position="186"/>
        <end position="208"/>
    </location>
</feature>
<dbReference type="CDD" id="cd00156">
    <property type="entry name" value="REC"/>
    <property type="match status" value="1"/>
</dbReference>
<evidence type="ECO:0000256" key="5">
    <source>
        <dbReference type="ARBA" id="ARBA00022553"/>
    </source>
</evidence>
<dbReference type="PANTHER" id="PTHR45339:SF1">
    <property type="entry name" value="HYBRID SIGNAL TRANSDUCTION HISTIDINE KINASE J"/>
    <property type="match status" value="1"/>
</dbReference>
<keyword evidence="4" id="KW-1003">Cell membrane</keyword>
<evidence type="ECO:0000256" key="6">
    <source>
        <dbReference type="ARBA" id="ARBA00022679"/>
    </source>
</evidence>
<keyword evidence="17" id="KW-0732">Signal</keyword>
<keyword evidence="13 16" id="KW-0472">Membrane</keyword>
<feature type="transmembrane region" description="Helical" evidence="16">
    <location>
        <begin position="283"/>
        <end position="301"/>
    </location>
</feature>
<feature type="transmembrane region" description="Helical" evidence="16">
    <location>
        <begin position="249"/>
        <end position="271"/>
    </location>
</feature>
<evidence type="ECO:0000313" key="20">
    <source>
        <dbReference type="EMBL" id="BDU51250.1"/>
    </source>
</evidence>
<feature type="signal peptide" evidence="17">
    <location>
        <begin position="1"/>
        <end position="20"/>
    </location>
</feature>
<feature type="chain" id="PRO_5043471033" description="histidine kinase" evidence="17">
    <location>
        <begin position="21"/>
        <end position="960"/>
    </location>
</feature>
<keyword evidence="7 16" id="KW-0812">Transmembrane</keyword>
<keyword evidence="11 16" id="KW-1133">Transmembrane helix</keyword>
<evidence type="ECO:0000256" key="16">
    <source>
        <dbReference type="SAM" id="Phobius"/>
    </source>
</evidence>
<dbReference type="InterPro" id="IPR003661">
    <property type="entry name" value="HisK_dim/P_dom"/>
</dbReference>
<keyword evidence="15" id="KW-0175">Coiled coil</keyword>
<dbReference type="SMART" id="SM00387">
    <property type="entry name" value="HATPase_c"/>
    <property type="match status" value="1"/>
</dbReference>
<dbReference type="InterPro" id="IPR005467">
    <property type="entry name" value="His_kinase_dom"/>
</dbReference>
<dbReference type="SMART" id="SM00448">
    <property type="entry name" value="REC"/>
    <property type="match status" value="2"/>
</dbReference>
<evidence type="ECO:0000256" key="8">
    <source>
        <dbReference type="ARBA" id="ARBA00022741"/>
    </source>
</evidence>
<dbReference type="InterPro" id="IPR036890">
    <property type="entry name" value="HATPase_C_sf"/>
</dbReference>
<dbReference type="EMBL" id="AP027059">
    <property type="protein sequence ID" value="BDU51250.1"/>
    <property type="molecule type" value="Genomic_DNA"/>
</dbReference>
<evidence type="ECO:0000256" key="15">
    <source>
        <dbReference type="SAM" id="Coils"/>
    </source>
</evidence>
<keyword evidence="9" id="KW-0418">Kinase</keyword>
<feature type="transmembrane region" description="Helical" evidence="16">
    <location>
        <begin position="215"/>
        <end position="237"/>
    </location>
</feature>
<evidence type="ECO:0000256" key="13">
    <source>
        <dbReference type="ARBA" id="ARBA00023136"/>
    </source>
</evidence>
<dbReference type="InterPro" id="IPR001789">
    <property type="entry name" value="Sig_transdc_resp-reg_receiver"/>
</dbReference>
<protein>
    <recommendedName>
        <fullName evidence="3">histidine kinase</fullName>
        <ecNumber evidence="3">2.7.13.3</ecNumber>
    </recommendedName>
</protein>
<evidence type="ECO:0000256" key="2">
    <source>
        <dbReference type="ARBA" id="ARBA00004651"/>
    </source>
</evidence>
<dbReference type="Pfam" id="PF02518">
    <property type="entry name" value="HATPase_c"/>
    <property type="match status" value="1"/>
</dbReference>
<dbReference type="Gene3D" id="1.10.287.130">
    <property type="match status" value="1"/>
</dbReference>
<feature type="modified residue" description="4-aspartylphosphate" evidence="14">
    <location>
        <position position="889"/>
    </location>
</feature>
<dbReference type="Pfam" id="PF00072">
    <property type="entry name" value="Response_reg"/>
    <property type="match status" value="2"/>
</dbReference>
<evidence type="ECO:0000259" key="18">
    <source>
        <dbReference type="PROSITE" id="PS50109"/>
    </source>
</evidence>
<gene>
    <name evidence="20" type="ORF">HLVA_18190</name>
</gene>
<dbReference type="Gene3D" id="2.60.40.2380">
    <property type="match status" value="1"/>
</dbReference>
<organism evidence="20 21">
    <name type="scientific">Haliovirga abyssi</name>
    <dbReference type="NCBI Taxonomy" id="2996794"/>
    <lineage>
        <taxon>Bacteria</taxon>
        <taxon>Fusobacteriati</taxon>
        <taxon>Fusobacteriota</taxon>
        <taxon>Fusobacteriia</taxon>
        <taxon>Fusobacteriales</taxon>
        <taxon>Haliovirgaceae</taxon>
        <taxon>Haliovirga</taxon>
    </lineage>
</organism>
<keyword evidence="6" id="KW-0808">Transferase</keyword>
<name>A0AAU9DD32_9FUSO</name>
<sequence length="960" mass="111480">MKYLKIIIYISILFSSNLFSEEVNNKLFTELTDVNSIYSINESSKVYVDNNKENINFKKLYNVDYKNKEIENRGSYGFSDSNYWIKSNIINSTTENNWILTIKYPLVDFLDIYIFNENGKFEKIHAGDDVAYKNRTIDNRNYSFHLKLSPNKRYTLIAKIKTKGTMRFPFELSTYNQFIKTSNENYIYMGFYFAFILVLILVFIVYFINDREITYIYLITYLFSYLIYEGIQFGILFKFLNSNNLYWKFYAYIGSGIIALMAFTYFAYSFFGLSKNKKGKSKILKLFIVLGFVIILSMLFIKVRYSLILYTIYAILTIVPNIIISFKLLKSKKIYNKIFSFGILFFLLTIVIFGLRGMGILPTNFFTLNLINAFFIIVSTLFFISISSRMNYYKKENIKIKEELEDFNNNLLEKVQERTETLNKKNIELIEAKEKAESASKAKSEFLANMSHEIRTPLNGIIGFTDLVLKTPLNKLQMQYLSNIKISGEALLGIINDILDFSKIEAGKLELELIKADIIEIVESAADIIKYNADKKRIEILLNIKPDVPRYAVVDIVRLRQILINLLGNAVKFTPKGEIELELKFIKKNKKDGFFTFIVRDTGIGITEKQQEKLFEAFSQADSSTTRKFGGTGLGLTISNALAEKMGSKIELESEYGKGTKFYFTIETEYEDRNELELDKLLDIKKIMIVDDNDKNRMILEHTLRYWGIETISVNNGFDAVNIVEEGYKLDAVIMDYHMPDINGIDSIKKIREIMSEEKLPIILLHSSSDDLKLNSECKRLGVRFNLTKPIKSKLLMEYLENLNSKRYSKERENKAENNMENKIKIEDKNVITENRLKMLIAEDVEINMMLIETMVEMYMPEVKILKAGNGLEAVKKSKENNFDIILMDIQMPVKDGLEATNEIREYEKELGKHTIIVALTAGSTKEDREKALENGMDDFLTKPIDKNELNRVLEKYLKR</sequence>
<evidence type="ECO:0000256" key="14">
    <source>
        <dbReference type="PROSITE-ProRule" id="PRU00169"/>
    </source>
</evidence>
<keyword evidence="12" id="KW-0902">Two-component regulatory system</keyword>
<comment type="catalytic activity">
    <reaction evidence="1">
        <text>ATP + protein L-histidine = ADP + protein N-phospho-L-histidine.</text>
        <dbReference type="EC" id="2.7.13.3"/>
    </reaction>
</comment>
<feature type="transmembrane region" description="Helical" evidence="16">
    <location>
        <begin position="307"/>
        <end position="326"/>
    </location>
</feature>
<dbReference type="PRINTS" id="PR00344">
    <property type="entry name" value="BCTRLSENSOR"/>
</dbReference>
<dbReference type="Gene3D" id="3.30.565.10">
    <property type="entry name" value="Histidine kinase-like ATPase, C-terminal domain"/>
    <property type="match status" value="1"/>
</dbReference>
<dbReference type="PROSITE" id="PS50110">
    <property type="entry name" value="RESPONSE_REGULATORY"/>
    <property type="match status" value="2"/>
</dbReference>
<dbReference type="FunFam" id="1.10.287.130:FF:000003">
    <property type="entry name" value="Histidine kinase"/>
    <property type="match status" value="1"/>
</dbReference>
<dbReference type="InterPro" id="IPR011622">
    <property type="entry name" value="7TMR_DISM_rcpt_extracell_dom2"/>
</dbReference>
<dbReference type="InterPro" id="IPR036097">
    <property type="entry name" value="HisK_dim/P_sf"/>
</dbReference>
<dbReference type="KEGG" id="haby:HLVA_18190"/>
<evidence type="ECO:0000256" key="11">
    <source>
        <dbReference type="ARBA" id="ARBA00022989"/>
    </source>
</evidence>
<evidence type="ECO:0000256" key="17">
    <source>
        <dbReference type="SAM" id="SignalP"/>
    </source>
</evidence>
<keyword evidence="21" id="KW-1185">Reference proteome</keyword>
<keyword evidence="10" id="KW-0067">ATP-binding</keyword>
<dbReference type="InterPro" id="IPR011006">
    <property type="entry name" value="CheY-like_superfamily"/>
</dbReference>
<reference evidence="20 21" key="1">
    <citation type="submission" date="2022-11" db="EMBL/GenBank/DDBJ databases">
        <title>Haliovirga abyssi gen. nov., sp. nov., a mesophilic fermentative bacterium isolated from the Iheya North hydrothermal field and the proposal of Haliovirgaceae fam. nov.</title>
        <authorList>
            <person name="Miyazaki U."/>
            <person name="Tame A."/>
            <person name="Miyazaki J."/>
            <person name="Takai K."/>
            <person name="Sawayama S."/>
            <person name="Kitajima M."/>
            <person name="Okamoto A."/>
            <person name="Nakagawa S."/>
        </authorList>
    </citation>
    <scope>NUCLEOTIDE SEQUENCE [LARGE SCALE GENOMIC DNA]</scope>
    <source>
        <strain evidence="20 21">IC12</strain>
    </source>
</reference>
<feature type="modified residue" description="4-aspartylphosphate" evidence="14">
    <location>
        <position position="736"/>
    </location>
</feature>
<evidence type="ECO:0000313" key="21">
    <source>
        <dbReference type="Proteomes" id="UP001321582"/>
    </source>
</evidence>
<dbReference type="SMART" id="SM00388">
    <property type="entry name" value="HisKA"/>
    <property type="match status" value="1"/>
</dbReference>
<evidence type="ECO:0000256" key="1">
    <source>
        <dbReference type="ARBA" id="ARBA00000085"/>
    </source>
</evidence>
<dbReference type="PROSITE" id="PS50109">
    <property type="entry name" value="HIS_KIN"/>
    <property type="match status" value="1"/>
</dbReference>
<dbReference type="FunFam" id="3.30.565.10:FF:000010">
    <property type="entry name" value="Sensor histidine kinase RcsC"/>
    <property type="match status" value="1"/>
</dbReference>
<dbReference type="CDD" id="cd17546">
    <property type="entry name" value="REC_hyHK_CKI1_RcsC-like"/>
    <property type="match status" value="1"/>
</dbReference>
<dbReference type="GO" id="GO:0005524">
    <property type="term" value="F:ATP binding"/>
    <property type="evidence" value="ECO:0007669"/>
    <property type="project" value="UniProtKB-KW"/>
</dbReference>
<dbReference type="CDD" id="cd00082">
    <property type="entry name" value="HisKA"/>
    <property type="match status" value="1"/>
</dbReference>
<dbReference type="Proteomes" id="UP001321582">
    <property type="component" value="Chromosome"/>
</dbReference>
<dbReference type="SUPFAM" id="SSF55874">
    <property type="entry name" value="ATPase domain of HSP90 chaperone/DNA topoisomerase II/histidine kinase"/>
    <property type="match status" value="1"/>
</dbReference>
<evidence type="ECO:0000256" key="3">
    <source>
        <dbReference type="ARBA" id="ARBA00012438"/>
    </source>
</evidence>
<feature type="coiled-coil region" evidence="15">
    <location>
        <begin position="390"/>
        <end position="442"/>
    </location>
</feature>
<evidence type="ECO:0000256" key="4">
    <source>
        <dbReference type="ARBA" id="ARBA00022475"/>
    </source>
</evidence>
<feature type="domain" description="Response regulatory" evidence="19">
    <location>
        <begin position="686"/>
        <end position="804"/>
    </location>
</feature>
<accession>A0AAU9DD32</accession>
<feature type="transmembrane region" description="Helical" evidence="16">
    <location>
        <begin position="338"/>
        <end position="359"/>
    </location>
</feature>
<evidence type="ECO:0000256" key="9">
    <source>
        <dbReference type="ARBA" id="ARBA00022777"/>
    </source>
</evidence>
<dbReference type="RefSeq" id="WP_307904102.1">
    <property type="nucleotide sequence ID" value="NZ_AP027059.1"/>
</dbReference>
<dbReference type="GO" id="GO:0005886">
    <property type="term" value="C:plasma membrane"/>
    <property type="evidence" value="ECO:0007669"/>
    <property type="project" value="UniProtKB-SubCell"/>
</dbReference>
<dbReference type="InterPro" id="IPR004358">
    <property type="entry name" value="Sig_transdc_His_kin-like_C"/>
</dbReference>
<dbReference type="CDD" id="cd16922">
    <property type="entry name" value="HATPase_EvgS-ArcB-TorS-like"/>
    <property type="match status" value="1"/>
</dbReference>
<dbReference type="InterPro" id="IPR011623">
    <property type="entry name" value="7TMR_DISM_rcpt_extracell_dom1"/>
</dbReference>